<evidence type="ECO:0000256" key="9">
    <source>
        <dbReference type="HAMAP-Rule" id="MF_00303"/>
    </source>
</evidence>
<dbReference type="InterPro" id="IPR008881">
    <property type="entry name" value="Trigger_fac_ribosome-bd_bac"/>
</dbReference>
<keyword evidence="7 9" id="KW-0413">Isomerase</keyword>
<dbReference type="InterPro" id="IPR008880">
    <property type="entry name" value="Trigger_fac_C"/>
</dbReference>
<dbReference type="HAMAP" id="MF_00303">
    <property type="entry name" value="Trigger_factor_Tig"/>
    <property type="match status" value="1"/>
</dbReference>
<keyword evidence="9" id="KW-0963">Cytoplasm</keyword>
<proteinExistence type="inferred from homology"/>
<dbReference type="GO" id="GO:0051083">
    <property type="term" value="P:'de novo' cotranslational protein folding"/>
    <property type="evidence" value="ECO:0007669"/>
    <property type="project" value="TreeGrafter"/>
</dbReference>
<comment type="domain">
    <text evidence="9">Consists of 3 domains; the N-terminus binds the ribosome, the middle domain has PPIase activity, while the C-terminus has intrinsic chaperone activity on its own.</text>
</comment>
<dbReference type="GO" id="GO:0003755">
    <property type="term" value="F:peptidyl-prolyl cis-trans isomerase activity"/>
    <property type="evidence" value="ECO:0007669"/>
    <property type="project" value="UniProtKB-UniRule"/>
</dbReference>
<keyword evidence="6 9" id="KW-0143">Chaperone</keyword>
<dbReference type="Gene3D" id="3.30.70.1050">
    <property type="entry name" value="Trigger factor ribosome-binding domain"/>
    <property type="match status" value="1"/>
</dbReference>
<protein>
    <recommendedName>
        <fullName evidence="4 9">Trigger factor</fullName>
        <shortName evidence="9">TF</shortName>
        <ecNumber evidence="3 9">5.2.1.8</ecNumber>
    </recommendedName>
    <alternativeName>
        <fullName evidence="8 9">PPIase</fullName>
    </alternativeName>
</protein>
<evidence type="ECO:0000256" key="7">
    <source>
        <dbReference type="ARBA" id="ARBA00023235"/>
    </source>
</evidence>
<evidence type="ECO:0000259" key="10">
    <source>
        <dbReference type="Pfam" id="PF05697"/>
    </source>
</evidence>
<comment type="caution">
    <text evidence="12">The sequence shown here is derived from an EMBL/GenBank/DDBJ whole genome shotgun (WGS) entry which is preliminary data.</text>
</comment>
<dbReference type="PANTHER" id="PTHR30560">
    <property type="entry name" value="TRIGGER FACTOR CHAPERONE AND PEPTIDYL-PROLYL CIS/TRANS ISOMERASE"/>
    <property type="match status" value="1"/>
</dbReference>
<dbReference type="GO" id="GO:0044183">
    <property type="term" value="F:protein folding chaperone"/>
    <property type="evidence" value="ECO:0007669"/>
    <property type="project" value="TreeGrafter"/>
</dbReference>
<keyword evidence="9" id="KW-0132">Cell division</keyword>
<evidence type="ECO:0000256" key="6">
    <source>
        <dbReference type="ARBA" id="ARBA00023186"/>
    </source>
</evidence>
<feature type="domain" description="Trigger factor ribosome-binding bacterial" evidence="10">
    <location>
        <begin position="29"/>
        <end position="172"/>
    </location>
</feature>
<accession>A0A7C4LPF5</accession>
<sequence>MSDEQATLTADEHAAAEAAGERRYRLHLQVEIKAVGPCRKHVRVTVPRSDLDHFRDEALREVADTAAVPGFRPGHVPRKLLERRFKKEIDDQVRQRVLLGSLEQMAEENAIDPINEPDFDIESLVLPEEGDFEYEFDVEVRPEFELPNYSGLQIKRPVKEITAADIDAQLHKFLKQYSTLVDKEGPAEPGDVVVVDIEFTYRGDLLRRLSDVVVELKPRLQFPDGEISGFDRLMAGATVGTQRRVTVTISPEAESLEMRNEPVDALLTVKEVKLRRLPTVDARFLERIGVESEDELRDQISNALHRQVAFEQRQSARRQVLEKITESAHWELPESLVRKQVENALRREILEMQQAGFTTEEILARENQIRQRSISTTRQALKEHFVLDKIATKENIEATEVDLEAEIQMMALQRGENPRRVRARLVKSGVIENLAAQIRERKAIDFILKSAAYENVPMPEWFDDSIAAVSHSICLPAQGAETETDHGDDEA</sequence>
<comment type="subcellular location">
    <subcellularLocation>
        <location evidence="9">Cytoplasm</location>
    </subcellularLocation>
    <text evidence="9">About half TF is bound to the ribosome near the polypeptide exit tunnel while the other half is free in the cytoplasm.</text>
</comment>
<evidence type="ECO:0000256" key="2">
    <source>
        <dbReference type="ARBA" id="ARBA00005464"/>
    </source>
</evidence>
<evidence type="ECO:0000256" key="8">
    <source>
        <dbReference type="ARBA" id="ARBA00029986"/>
    </source>
</evidence>
<dbReference type="EC" id="5.2.1.8" evidence="3 9"/>
<evidence type="ECO:0000256" key="1">
    <source>
        <dbReference type="ARBA" id="ARBA00000971"/>
    </source>
</evidence>
<dbReference type="Gene3D" id="1.10.3120.10">
    <property type="entry name" value="Trigger factor, C-terminal domain"/>
    <property type="match status" value="1"/>
</dbReference>
<dbReference type="InterPro" id="IPR027304">
    <property type="entry name" value="Trigger_fact/SurA_dom_sf"/>
</dbReference>
<dbReference type="SUPFAM" id="SSF102735">
    <property type="entry name" value="Trigger factor ribosome-binding domain"/>
    <property type="match status" value="1"/>
</dbReference>
<dbReference type="PANTHER" id="PTHR30560:SF3">
    <property type="entry name" value="TRIGGER FACTOR-LIKE PROTEIN TIG, CHLOROPLASTIC"/>
    <property type="match status" value="1"/>
</dbReference>
<dbReference type="EMBL" id="DSVQ01000011">
    <property type="protein sequence ID" value="HGT38671.1"/>
    <property type="molecule type" value="Genomic_DNA"/>
</dbReference>
<name>A0A7C4LPF5_9PLAN</name>
<evidence type="ECO:0000313" key="12">
    <source>
        <dbReference type="EMBL" id="HGT38671.1"/>
    </source>
</evidence>
<organism evidence="12">
    <name type="scientific">Schlesneria paludicola</name>
    <dbReference type="NCBI Taxonomy" id="360056"/>
    <lineage>
        <taxon>Bacteria</taxon>
        <taxon>Pseudomonadati</taxon>
        <taxon>Planctomycetota</taxon>
        <taxon>Planctomycetia</taxon>
        <taxon>Planctomycetales</taxon>
        <taxon>Planctomycetaceae</taxon>
        <taxon>Schlesneria</taxon>
    </lineage>
</organism>
<comment type="function">
    <text evidence="9">Involved in protein export. Acts as a chaperone by maintaining the newly synthesized protein in an open conformation. Functions as a peptidyl-prolyl cis-trans isomerase.</text>
</comment>
<feature type="domain" description="Trigger factor C-terminal" evidence="11">
    <location>
        <begin position="294"/>
        <end position="448"/>
    </location>
</feature>
<evidence type="ECO:0000259" key="11">
    <source>
        <dbReference type="Pfam" id="PF05698"/>
    </source>
</evidence>
<dbReference type="GO" id="GO:0015031">
    <property type="term" value="P:protein transport"/>
    <property type="evidence" value="ECO:0007669"/>
    <property type="project" value="UniProtKB-UniRule"/>
</dbReference>
<dbReference type="SUPFAM" id="SSF54534">
    <property type="entry name" value="FKBP-like"/>
    <property type="match status" value="1"/>
</dbReference>
<dbReference type="InterPro" id="IPR005215">
    <property type="entry name" value="Trig_fac"/>
</dbReference>
<comment type="catalytic activity">
    <reaction evidence="1 9">
        <text>[protein]-peptidylproline (omega=180) = [protein]-peptidylproline (omega=0)</text>
        <dbReference type="Rhea" id="RHEA:16237"/>
        <dbReference type="Rhea" id="RHEA-COMP:10747"/>
        <dbReference type="Rhea" id="RHEA-COMP:10748"/>
        <dbReference type="ChEBI" id="CHEBI:83833"/>
        <dbReference type="ChEBI" id="CHEBI:83834"/>
        <dbReference type="EC" id="5.2.1.8"/>
    </reaction>
</comment>
<dbReference type="AlphaFoldDB" id="A0A7C4LPF5"/>
<keyword evidence="9" id="KW-0131">Cell cycle</keyword>
<dbReference type="InterPro" id="IPR037041">
    <property type="entry name" value="Trigger_fac_C_sf"/>
</dbReference>
<dbReference type="NCBIfam" id="TIGR00115">
    <property type="entry name" value="tig"/>
    <property type="match status" value="1"/>
</dbReference>
<dbReference type="Gene3D" id="3.10.50.40">
    <property type="match status" value="1"/>
</dbReference>
<evidence type="ECO:0000256" key="4">
    <source>
        <dbReference type="ARBA" id="ARBA00016902"/>
    </source>
</evidence>
<dbReference type="SUPFAM" id="SSF109998">
    <property type="entry name" value="Triger factor/SurA peptide-binding domain-like"/>
    <property type="match status" value="1"/>
</dbReference>
<reference evidence="12" key="1">
    <citation type="journal article" date="2020" name="mSystems">
        <title>Genome- and Community-Level Interaction Insights into Carbon Utilization and Element Cycling Functions of Hydrothermarchaeota in Hydrothermal Sediment.</title>
        <authorList>
            <person name="Zhou Z."/>
            <person name="Liu Y."/>
            <person name="Xu W."/>
            <person name="Pan J."/>
            <person name="Luo Z.H."/>
            <person name="Li M."/>
        </authorList>
    </citation>
    <scope>NUCLEOTIDE SEQUENCE [LARGE SCALE GENOMIC DNA]</scope>
    <source>
        <strain evidence="12">SpSt-508</strain>
    </source>
</reference>
<dbReference type="PIRSF" id="PIRSF003095">
    <property type="entry name" value="Trigger_factor"/>
    <property type="match status" value="1"/>
</dbReference>
<dbReference type="InterPro" id="IPR036611">
    <property type="entry name" value="Trigger_fac_ribosome-bd_sf"/>
</dbReference>
<keyword evidence="5 9" id="KW-0697">Rotamase</keyword>
<dbReference type="Pfam" id="PF05698">
    <property type="entry name" value="Trigger_C"/>
    <property type="match status" value="1"/>
</dbReference>
<dbReference type="GO" id="GO:0051301">
    <property type="term" value="P:cell division"/>
    <property type="evidence" value="ECO:0007669"/>
    <property type="project" value="UniProtKB-KW"/>
</dbReference>
<dbReference type="InterPro" id="IPR046357">
    <property type="entry name" value="PPIase_dom_sf"/>
</dbReference>
<dbReference type="GO" id="GO:0043335">
    <property type="term" value="P:protein unfolding"/>
    <property type="evidence" value="ECO:0007669"/>
    <property type="project" value="TreeGrafter"/>
</dbReference>
<comment type="similarity">
    <text evidence="2 9">Belongs to the FKBP-type PPIase family. Tig subfamily.</text>
</comment>
<gene>
    <name evidence="9 12" type="primary">tig</name>
    <name evidence="12" type="ORF">ENS64_05330</name>
</gene>
<evidence type="ECO:0000256" key="5">
    <source>
        <dbReference type="ARBA" id="ARBA00023110"/>
    </source>
</evidence>
<dbReference type="Pfam" id="PF05697">
    <property type="entry name" value="Trigger_N"/>
    <property type="match status" value="1"/>
</dbReference>
<evidence type="ECO:0000256" key="3">
    <source>
        <dbReference type="ARBA" id="ARBA00013194"/>
    </source>
</evidence>
<dbReference type="GO" id="GO:0005737">
    <property type="term" value="C:cytoplasm"/>
    <property type="evidence" value="ECO:0007669"/>
    <property type="project" value="UniProtKB-SubCell"/>
</dbReference>
<dbReference type="GO" id="GO:0043022">
    <property type="term" value="F:ribosome binding"/>
    <property type="evidence" value="ECO:0007669"/>
    <property type="project" value="TreeGrafter"/>
</dbReference>